<sequence length="1026" mass="106814">MTRHAIMIGVTGPDLSPDRYLTLFGGLDAGLPALAIDPLLAGVDDLAPLRTLAAALAASGRHRDLRRLLLTGTLVNVWFEAHEAHDDVEGFLADVDLARRHAAAETDAALADGGPAPSLADEVWLGLVAASVHSRRDRASTEVAARLRAAGIGTVDRLARRDTPSWVDYWLEQGRASGGYYRVQIVVDMLPAVPSGDRPALIADTLEHTLAFRPPVPDPDRLSDDENHWRGAAIADLAPHLDPGQASAALNALATVENPDFYEALAWAALVPVLPPDRRDEVIARALSVAATIFSAGHRGEALAAVAPHLDAAQLRRAVEAAADFDWLYKAEALTPLVPHLPAEHLAGVLAFAVGHPFETPRAALLAALAPRLPDRLLPHAFAAAKAMTYPEPRARALTALVPHLPETVRAAAVRRALDAAATSPGWQRVRTLTGLAAHLPDRLTDRALDIAAAIADEQERAAALAGLAPHLPARHVDAALAAATAIHDEEHRACALEALVAHLPADRAAQGLATVPTLHSPALRARVWTALAPRLPAGMRAVILRRAVAAATAVGDHDWRARALTALAPTALRRATGAPDRDPGARGQEHGVPGRDDVTADGVLDAVRGIVSASARAQALVGVTPHLPPDRLGDVLDIAATITDPRVRAEALAGLAPHLPAQQCRDAVAVAALAADRGARGQALAGLTPYLPEDDRAAALDLTLDIAEAEPKHRARILVALGHATAAGTLPPHVADRALRLAAAVVNHYQRANALAALAPHGRDAQPGPPAAAAGTPTEQADLLDRAVDSALLIDDEHSRARELGRLAPRLPAHRRDHVLRAATGMSGAYPRALALTWLAPHLPAPARDASVAGALAAAAEVDDLKLRVSALSRLLPVLPEHQRVETGAQALDAAEAIATEPDTVRDRAGQPGQARANAVAEIAPHLPAALLPRAATAAAGTAGDPHSDHAAHTMLAVARRARQCLDAQPGAATARTAVLVLRTGLDAQDRRIGLAAVTGLAGAIETLAGTSPAAAVLGTAAWWA</sequence>
<evidence type="ECO:0000313" key="2">
    <source>
        <dbReference type="EMBL" id="GAA1501779.1"/>
    </source>
</evidence>
<keyword evidence="3" id="KW-1185">Reference proteome</keyword>
<evidence type="ECO:0000256" key="1">
    <source>
        <dbReference type="SAM" id="MobiDB-lite"/>
    </source>
</evidence>
<dbReference type="EMBL" id="BAAAQD010000001">
    <property type="protein sequence ID" value="GAA1501779.1"/>
    <property type="molecule type" value="Genomic_DNA"/>
</dbReference>
<accession>A0ABP4KG35</accession>
<proteinExistence type="predicted"/>
<feature type="region of interest" description="Disordered" evidence="1">
    <location>
        <begin position="574"/>
        <end position="599"/>
    </location>
</feature>
<evidence type="ECO:0000313" key="3">
    <source>
        <dbReference type="Proteomes" id="UP001501470"/>
    </source>
</evidence>
<name>A0ABP4KG35_9ACTN</name>
<reference evidence="3" key="1">
    <citation type="journal article" date="2019" name="Int. J. Syst. Evol. Microbiol.">
        <title>The Global Catalogue of Microorganisms (GCM) 10K type strain sequencing project: providing services to taxonomists for standard genome sequencing and annotation.</title>
        <authorList>
            <consortium name="The Broad Institute Genomics Platform"/>
            <consortium name="The Broad Institute Genome Sequencing Center for Infectious Disease"/>
            <person name="Wu L."/>
            <person name="Ma J."/>
        </authorList>
    </citation>
    <scope>NUCLEOTIDE SEQUENCE [LARGE SCALE GENOMIC DNA]</scope>
    <source>
        <strain evidence="3">JCM 15933</strain>
    </source>
</reference>
<comment type="caution">
    <text evidence="2">The sequence shown here is derived from an EMBL/GenBank/DDBJ whole genome shotgun (WGS) entry which is preliminary data.</text>
</comment>
<gene>
    <name evidence="2" type="ORF">GCM10009827_012180</name>
</gene>
<evidence type="ECO:0008006" key="4">
    <source>
        <dbReference type="Google" id="ProtNLM"/>
    </source>
</evidence>
<dbReference type="Proteomes" id="UP001501470">
    <property type="component" value="Unassembled WGS sequence"/>
</dbReference>
<organism evidence="2 3">
    <name type="scientific">Dactylosporangium maewongense</name>
    <dbReference type="NCBI Taxonomy" id="634393"/>
    <lineage>
        <taxon>Bacteria</taxon>
        <taxon>Bacillati</taxon>
        <taxon>Actinomycetota</taxon>
        <taxon>Actinomycetes</taxon>
        <taxon>Micromonosporales</taxon>
        <taxon>Micromonosporaceae</taxon>
        <taxon>Dactylosporangium</taxon>
    </lineage>
</organism>
<protein>
    <recommendedName>
        <fullName evidence="4">HEAT repeat protein</fullName>
    </recommendedName>
</protein>
<feature type="compositionally biased region" description="Basic and acidic residues" evidence="1">
    <location>
        <begin position="580"/>
        <end position="599"/>
    </location>
</feature>